<organism evidence="1 2">
    <name type="scientific">Komagataeibacter xylinus</name>
    <name type="common">Gluconacetobacter xylinus</name>
    <dbReference type="NCBI Taxonomy" id="28448"/>
    <lineage>
        <taxon>Bacteria</taxon>
        <taxon>Pseudomonadati</taxon>
        <taxon>Pseudomonadota</taxon>
        <taxon>Alphaproteobacteria</taxon>
        <taxon>Acetobacterales</taxon>
        <taxon>Acetobacteraceae</taxon>
        <taxon>Komagataeibacter</taxon>
    </lineage>
</organism>
<comment type="caution">
    <text evidence="1">The sequence shown here is derived from an EMBL/GenBank/DDBJ whole genome shotgun (WGS) entry which is preliminary data.</text>
</comment>
<name>A0A318PMR8_KOMXY</name>
<dbReference type="Proteomes" id="UP000248257">
    <property type="component" value="Unassembled WGS sequence"/>
</dbReference>
<reference evidence="1 2" key="1">
    <citation type="submission" date="2017-07" db="EMBL/GenBank/DDBJ databases">
        <title>A draft genome sequence of Komagataeibacter xylinus LMG 1515.</title>
        <authorList>
            <person name="Skraban J."/>
            <person name="Cleenwerck I."/>
            <person name="Vandamme P."/>
            <person name="Trcek J."/>
        </authorList>
    </citation>
    <scope>NUCLEOTIDE SEQUENCE [LARGE SCALE GENOMIC DNA]</scope>
    <source>
        <strain evidence="1 2">LMG 1515</strain>
    </source>
</reference>
<proteinExistence type="predicted"/>
<accession>A0A318PMR8</accession>
<gene>
    <name evidence="1" type="ORF">CFR75_06235</name>
</gene>
<evidence type="ECO:0000313" key="1">
    <source>
        <dbReference type="EMBL" id="PYD57413.1"/>
    </source>
</evidence>
<evidence type="ECO:0000313" key="2">
    <source>
        <dbReference type="Proteomes" id="UP000248257"/>
    </source>
</evidence>
<sequence>MYSIIEMLIIDVGIDGKSLNRALMQIDEYQITAQATLTNIDTHDLQDRFLPTKEDSIDSLLSMIP</sequence>
<keyword evidence="2" id="KW-1185">Reference proteome</keyword>
<dbReference type="AlphaFoldDB" id="A0A318PMR8"/>
<protein>
    <submittedName>
        <fullName evidence="1">Uncharacterized protein</fullName>
    </submittedName>
</protein>
<dbReference type="EMBL" id="NKUC01000009">
    <property type="protein sequence ID" value="PYD57413.1"/>
    <property type="molecule type" value="Genomic_DNA"/>
</dbReference>